<dbReference type="Proteomes" id="UP000479000">
    <property type="component" value="Unassembled WGS sequence"/>
</dbReference>
<evidence type="ECO:0000313" key="1">
    <source>
        <dbReference type="EMBL" id="CAB0008130.1"/>
    </source>
</evidence>
<reference evidence="1 2" key="1">
    <citation type="submission" date="2020-02" db="EMBL/GenBank/DDBJ databases">
        <authorList>
            <person name="Ferguson B K."/>
        </authorList>
    </citation>
    <scope>NUCLEOTIDE SEQUENCE [LARGE SCALE GENOMIC DNA]</scope>
</reference>
<feature type="non-terminal residue" evidence="1">
    <location>
        <position position="106"/>
    </location>
</feature>
<dbReference type="AlphaFoldDB" id="A0A6H5H376"/>
<protein>
    <submittedName>
        <fullName evidence="1">Uncharacterized protein</fullName>
    </submittedName>
</protein>
<proteinExistence type="predicted"/>
<keyword evidence="2" id="KW-1185">Reference proteome</keyword>
<dbReference type="EMBL" id="CADCXU010020169">
    <property type="protein sequence ID" value="CAB0008130.1"/>
    <property type="molecule type" value="Genomic_DNA"/>
</dbReference>
<accession>A0A6H5H376</accession>
<gene>
    <name evidence="1" type="ORF">NTEN_LOCUS13376</name>
</gene>
<evidence type="ECO:0000313" key="2">
    <source>
        <dbReference type="Proteomes" id="UP000479000"/>
    </source>
</evidence>
<name>A0A6H5H376_9HEMI</name>
<organism evidence="1 2">
    <name type="scientific">Nesidiocoris tenuis</name>
    <dbReference type="NCBI Taxonomy" id="355587"/>
    <lineage>
        <taxon>Eukaryota</taxon>
        <taxon>Metazoa</taxon>
        <taxon>Ecdysozoa</taxon>
        <taxon>Arthropoda</taxon>
        <taxon>Hexapoda</taxon>
        <taxon>Insecta</taxon>
        <taxon>Pterygota</taxon>
        <taxon>Neoptera</taxon>
        <taxon>Paraneoptera</taxon>
        <taxon>Hemiptera</taxon>
        <taxon>Heteroptera</taxon>
        <taxon>Panheteroptera</taxon>
        <taxon>Cimicomorpha</taxon>
        <taxon>Miridae</taxon>
        <taxon>Dicyphina</taxon>
        <taxon>Nesidiocoris</taxon>
    </lineage>
</organism>
<sequence>MLWEGQSYRRAVREGDSCMIKPLRQNSSRILLHLHFLYFMGPLEATSGCPCLSFYWKVPEALQVLSSISILEGERGGRGVTGTVKLKRCATCVGPTDTTPSQHPNT</sequence>